<name>A0A1F5E011_9BACT</name>
<proteinExistence type="predicted"/>
<accession>A0A1F5E011</accession>
<evidence type="ECO:0000313" key="2">
    <source>
        <dbReference type="Proteomes" id="UP000176364"/>
    </source>
</evidence>
<dbReference type="AlphaFoldDB" id="A0A1F5E011"/>
<comment type="caution">
    <text evidence="1">The sequence shown here is derived from an EMBL/GenBank/DDBJ whole genome shotgun (WGS) entry which is preliminary data.</text>
</comment>
<protein>
    <submittedName>
        <fullName evidence="1">Uncharacterized protein</fullName>
    </submittedName>
</protein>
<dbReference type="EMBL" id="MEZQ01000023">
    <property type="protein sequence ID" value="OGD60718.1"/>
    <property type="molecule type" value="Genomic_DNA"/>
</dbReference>
<dbReference type="Proteomes" id="UP000176364">
    <property type="component" value="Unassembled WGS sequence"/>
</dbReference>
<reference evidence="1 2" key="1">
    <citation type="journal article" date="2016" name="Nat. Commun.">
        <title>Thousands of microbial genomes shed light on interconnected biogeochemical processes in an aquifer system.</title>
        <authorList>
            <person name="Anantharaman K."/>
            <person name="Brown C.T."/>
            <person name="Hug L.A."/>
            <person name="Sharon I."/>
            <person name="Castelle C.J."/>
            <person name="Probst A.J."/>
            <person name="Thomas B.C."/>
            <person name="Singh A."/>
            <person name="Wilkins M.J."/>
            <person name="Karaoz U."/>
            <person name="Brodie E.L."/>
            <person name="Williams K.H."/>
            <person name="Hubbard S.S."/>
            <person name="Banfield J.F."/>
        </authorList>
    </citation>
    <scope>NUCLEOTIDE SEQUENCE [LARGE SCALE GENOMIC DNA]</scope>
</reference>
<gene>
    <name evidence="1" type="ORF">A3I57_01500</name>
</gene>
<organism evidence="1 2">
    <name type="scientific">Candidatus Beckwithbacteria bacterium RIFCSPLOWO2_02_FULL_47_23</name>
    <dbReference type="NCBI Taxonomy" id="1797463"/>
    <lineage>
        <taxon>Bacteria</taxon>
        <taxon>Candidatus Beckwithiibacteriota</taxon>
    </lineage>
</organism>
<evidence type="ECO:0000313" key="1">
    <source>
        <dbReference type="EMBL" id="OGD60718.1"/>
    </source>
</evidence>
<sequence length="214" mass="24847">MNELIVQVAQKLMKDMVMGRVGFFHDKITGQLVTEVYGVDLKSAKHPDISVRVWKHFVRDEDPIGSSFRIVFEIFDFQSQNTDKSTMFSIVQKWDAPPGSFELKVHHNDKPKSHKETINFLRDVLETEVDEKSIANHFGRPYHKGDFVDYAEDGWRIMHHDGKEIPDPDLLEFRGQGREFENHSKYSAYWVRDLWSGKGSLLDSGPLPEPKMLK</sequence>